<proteinExistence type="inferred from homology"/>
<evidence type="ECO:0000313" key="3">
    <source>
        <dbReference type="EMBL" id="GAF70799.1"/>
    </source>
</evidence>
<dbReference type="PANTHER" id="PTHR16222:SF24">
    <property type="entry name" value="ADP-RIBOSYLHYDROLASE ARH3"/>
    <property type="match status" value="1"/>
</dbReference>
<accession>X0RPL4</accession>
<comment type="similarity">
    <text evidence="1">Belongs to the ADP-ribosylglycohydrolase family.</text>
</comment>
<dbReference type="PANTHER" id="PTHR16222">
    <property type="entry name" value="ADP-RIBOSYLGLYCOHYDROLASE"/>
    <property type="match status" value="1"/>
</dbReference>
<protein>
    <recommendedName>
        <fullName evidence="4">ADP-ribosylglycohydrolase</fullName>
    </recommendedName>
</protein>
<keyword evidence="2" id="KW-0378">Hydrolase</keyword>
<reference evidence="3" key="1">
    <citation type="journal article" date="2014" name="Front. Microbiol.">
        <title>High frequency of phylogenetically diverse reductive dehalogenase-homologous genes in deep subseafloor sedimentary metagenomes.</title>
        <authorList>
            <person name="Kawai M."/>
            <person name="Futagami T."/>
            <person name="Toyoda A."/>
            <person name="Takaki Y."/>
            <person name="Nishi S."/>
            <person name="Hori S."/>
            <person name="Arai W."/>
            <person name="Tsubouchi T."/>
            <person name="Morono Y."/>
            <person name="Uchiyama I."/>
            <person name="Ito T."/>
            <person name="Fujiyama A."/>
            <person name="Inagaki F."/>
            <person name="Takami H."/>
        </authorList>
    </citation>
    <scope>NUCLEOTIDE SEQUENCE</scope>
    <source>
        <strain evidence="3">Expedition CK06-06</strain>
    </source>
</reference>
<evidence type="ECO:0008006" key="4">
    <source>
        <dbReference type="Google" id="ProtNLM"/>
    </source>
</evidence>
<dbReference type="SUPFAM" id="SSF101478">
    <property type="entry name" value="ADP-ribosylglycohydrolase"/>
    <property type="match status" value="1"/>
</dbReference>
<evidence type="ECO:0000256" key="1">
    <source>
        <dbReference type="ARBA" id="ARBA00010702"/>
    </source>
</evidence>
<dbReference type="GO" id="GO:0005634">
    <property type="term" value="C:nucleus"/>
    <property type="evidence" value="ECO:0007669"/>
    <property type="project" value="TreeGrafter"/>
</dbReference>
<gene>
    <name evidence="3" type="ORF">S01H1_05096</name>
</gene>
<dbReference type="InterPro" id="IPR005502">
    <property type="entry name" value="Ribosyl_crysJ1"/>
</dbReference>
<name>X0RPL4_9ZZZZ</name>
<dbReference type="EMBL" id="BARS01002655">
    <property type="protein sequence ID" value="GAF70799.1"/>
    <property type="molecule type" value="Genomic_DNA"/>
</dbReference>
<sequence length="235" mass="25925">FIKNYEAEPWRGYGPGPPRIFWMIKSGEAWYSAANRLYRGGSFGNGSAMRVAPVGLLYSRNLEKLREIAYQSSSITHSHELGKEGAALQAYAVALALNTPSDEDIDKEAFLSRLQNFIQNQLYKEKVAQIRELLGEQDEAKVVAVLGNGIEAPRSVPTAIYCFLRQPQSYKDTVIYAISLGGDTDTIAAMAGAISGAYLGIEAIPSEWRAKLENREYIETLAENLATLVNNVNVE</sequence>
<evidence type="ECO:0000256" key="2">
    <source>
        <dbReference type="ARBA" id="ARBA00022801"/>
    </source>
</evidence>
<dbReference type="GO" id="GO:0016787">
    <property type="term" value="F:hydrolase activity"/>
    <property type="evidence" value="ECO:0007669"/>
    <property type="project" value="UniProtKB-KW"/>
</dbReference>
<dbReference type="InterPro" id="IPR036705">
    <property type="entry name" value="Ribosyl_crysJ1_sf"/>
</dbReference>
<feature type="non-terminal residue" evidence="3">
    <location>
        <position position="1"/>
    </location>
</feature>
<comment type="caution">
    <text evidence="3">The sequence shown here is derived from an EMBL/GenBank/DDBJ whole genome shotgun (WGS) entry which is preliminary data.</text>
</comment>
<dbReference type="Gene3D" id="1.10.4080.10">
    <property type="entry name" value="ADP-ribosylation/Crystallin J1"/>
    <property type="match status" value="1"/>
</dbReference>
<dbReference type="Pfam" id="PF03747">
    <property type="entry name" value="ADP_ribosyl_GH"/>
    <property type="match status" value="1"/>
</dbReference>
<dbReference type="GO" id="GO:0005739">
    <property type="term" value="C:mitochondrion"/>
    <property type="evidence" value="ECO:0007669"/>
    <property type="project" value="TreeGrafter"/>
</dbReference>
<organism evidence="3">
    <name type="scientific">marine sediment metagenome</name>
    <dbReference type="NCBI Taxonomy" id="412755"/>
    <lineage>
        <taxon>unclassified sequences</taxon>
        <taxon>metagenomes</taxon>
        <taxon>ecological metagenomes</taxon>
    </lineage>
</organism>
<dbReference type="AlphaFoldDB" id="X0RPL4"/>
<dbReference type="InterPro" id="IPR050792">
    <property type="entry name" value="ADP-ribosylglycohydrolase"/>
</dbReference>